<dbReference type="Gene3D" id="3.30.1310.10">
    <property type="entry name" value="Nucleoid-associated protein YbaB-like domain"/>
    <property type="match status" value="1"/>
</dbReference>
<dbReference type="EMBL" id="BJLQ01000006">
    <property type="protein sequence ID" value="GEA83567.1"/>
    <property type="molecule type" value="Genomic_DNA"/>
</dbReference>
<gene>
    <name evidence="1" type="ORF">CGE01nite_08180</name>
</gene>
<evidence type="ECO:0008006" key="3">
    <source>
        <dbReference type="Google" id="ProtNLM"/>
    </source>
</evidence>
<accession>A0A4Y3KHR8</accession>
<sequence>MLPDMSVYSDPDEVLARVRDDIAAAQRRAVAAGEVRDRIDAIRGRASSPRGDVLVEVDVSGRLTDLELADEALDRGGRELSRLVVELVGRAGAEAGARAVAAMEEAFGADDGASAHLRAEVAQRWGATP</sequence>
<dbReference type="Proteomes" id="UP000320461">
    <property type="component" value="Unassembled WGS sequence"/>
</dbReference>
<dbReference type="InterPro" id="IPR036894">
    <property type="entry name" value="YbaB-like_sf"/>
</dbReference>
<evidence type="ECO:0000313" key="2">
    <source>
        <dbReference type="Proteomes" id="UP000320461"/>
    </source>
</evidence>
<dbReference type="GO" id="GO:0003677">
    <property type="term" value="F:DNA binding"/>
    <property type="evidence" value="ECO:0007669"/>
    <property type="project" value="InterPro"/>
</dbReference>
<dbReference type="Pfam" id="PF02575">
    <property type="entry name" value="YbaB_DNA_bd"/>
    <property type="match status" value="1"/>
</dbReference>
<reference evidence="1 2" key="1">
    <citation type="submission" date="2019-06" db="EMBL/GenBank/DDBJ databases">
        <title>Whole genome shotgun sequence of Cellulomonas gelida NBRC 3748.</title>
        <authorList>
            <person name="Hosoyama A."/>
            <person name="Uohara A."/>
            <person name="Ohji S."/>
            <person name="Ichikawa N."/>
        </authorList>
    </citation>
    <scope>NUCLEOTIDE SEQUENCE [LARGE SCALE GENOMIC DNA]</scope>
    <source>
        <strain evidence="1 2">NBRC 3748</strain>
    </source>
</reference>
<proteinExistence type="predicted"/>
<dbReference type="AlphaFoldDB" id="A0A4Y3KHR8"/>
<evidence type="ECO:0000313" key="1">
    <source>
        <dbReference type="EMBL" id="GEA83567.1"/>
    </source>
</evidence>
<name>A0A4Y3KHR8_9CELL</name>
<protein>
    <recommendedName>
        <fullName evidence="3">YbaB/EbfC DNA-binding family protein</fullName>
    </recommendedName>
</protein>
<dbReference type="InterPro" id="IPR004401">
    <property type="entry name" value="YbaB/EbfC"/>
</dbReference>
<comment type="caution">
    <text evidence="1">The sequence shown here is derived from an EMBL/GenBank/DDBJ whole genome shotgun (WGS) entry which is preliminary data.</text>
</comment>
<keyword evidence="2" id="KW-1185">Reference proteome</keyword>
<organism evidence="1 2">
    <name type="scientific">Cellulomonas gelida</name>
    <dbReference type="NCBI Taxonomy" id="1712"/>
    <lineage>
        <taxon>Bacteria</taxon>
        <taxon>Bacillati</taxon>
        <taxon>Actinomycetota</taxon>
        <taxon>Actinomycetes</taxon>
        <taxon>Micrococcales</taxon>
        <taxon>Cellulomonadaceae</taxon>
        <taxon>Cellulomonas</taxon>
    </lineage>
</organism>